<dbReference type="Gene3D" id="2.60.120.560">
    <property type="entry name" value="Exo-inulinase, domain 1"/>
    <property type="match status" value="1"/>
</dbReference>
<gene>
    <name evidence="2" type="ORF">SAMN02745181_0914</name>
</gene>
<evidence type="ECO:0000313" key="2">
    <source>
        <dbReference type="EMBL" id="SHI79767.1"/>
    </source>
</evidence>
<feature type="domain" description="3-keto-alpha-glucoside-1,2-lyase/3-keto-2-hydroxy-glucal hydratase" evidence="1">
    <location>
        <begin position="43"/>
        <end position="237"/>
    </location>
</feature>
<dbReference type="AlphaFoldDB" id="A0A1M6E2N8"/>
<name>A0A1M6E2N8_9BACT</name>
<sequence length="259" mass="28671">MSGDVLVCFLLFTHQTIMKSLLLISALAVSSISSVFAEEKVPKWTSLFNGKDLTGWVDVNTSPETWKVKDGILICTGKPIGVMRTEKQYENFVLHIEWKHMEAGGNSGVFVWSNATPAPNRLPLGMEVQMLELDWPKLYPDKNGNPRPIAYVHGELFGANGLTAVPDNPRGQRSKSVENRCKPRGEWNTYDVVCVDGVIKLSVNGKFVNGMSQSSMRKGYICLESEGAEIHFRNIKIMELPGGTATAEQTAPVITEKQK</sequence>
<reference evidence="2 3" key="1">
    <citation type="submission" date="2016-11" db="EMBL/GenBank/DDBJ databases">
        <authorList>
            <person name="Jaros S."/>
            <person name="Januszkiewicz K."/>
            <person name="Wedrychowicz H."/>
        </authorList>
    </citation>
    <scope>NUCLEOTIDE SEQUENCE [LARGE SCALE GENOMIC DNA]</scope>
    <source>
        <strain evidence="2 3">DSM 18772</strain>
    </source>
</reference>
<evidence type="ECO:0000313" key="3">
    <source>
        <dbReference type="Proteomes" id="UP000184510"/>
    </source>
</evidence>
<dbReference type="EMBL" id="FQYR01000002">
    <property type="protein sequence ID" value="SHI79767.1"/>
    <property type="molecule type" value="Genomic_DNA"/>
</dbReference>
<dbReference type="STRING" id="1123071.SAMN02745181_0914"/>
<dbReference type="Pfam" id="PF06439">
    <property type="entry name" value="3keto-disac_hyd"/>
    <property type="match status" value="1"/>
</dbReference>
<dbReference type="InterPro" id="IPR010496">
    <property type="entry name" value="AL/BT2_dom"/>
</dbReference>
<evidence type="ECO:0000259" key="1">
    <source>
        <dbReference type="Pfam" id="PF06439"/>
    </source>
</evidence>
<dbReference type="Proteomes" id="UP000184510">
    <property type="component" value="Unassembled WGS sequence"/>
</dbReference>
<proteinExistence type="predicted"/>
<dbReference type="GO" id="GO:0016787">
    <property type="term" value="F:hydrolase activity"/>
    <property type="evidence" value="ECO:0007669"/>
    <property type="project" value="InterPro"/>
</dbReference>
<dbReference type="InParanoid" id="A0A1M6E2N8"/>
<organism evidence="2 3">
    <name type="scientific">Rubritalea squalenifaciens DSM 18772</name>
    <dbReference type="NCBI Taxonomy" id="1123071"/>
    <lineage>
        <taxon>Bacteria</taxon>
        <taxon>Pseudomonadati</taxon>
        <taxon>Verrucomicrobiota</taxon>
        <taxon>Verrucomicrobiia</taxon>
        <taxon>Verrucomicrobiales</taxon>
        <taxon>Rubritaleaceae</taxon>
        <taxon>Rubritalea</taxon>
    </lineage>
</organism>
<protein>
    <recommendedName>
        <fullName evidence="1">3-keto-alpha-glucoside-1,2-lyase/3-keto-2-hydroxy-glucal hydratase domain-containing protein</fullName>
    </recommendedName>
</protein>
<keyword evidence="3" id="KW-1185">Reference proteome</keyword>
<accession>A0A1M6E2N8</accession>